<dbReference type="GeneID" id="38776817"/>
<evidence type="ECO:0000313" key="2">
    <source>
        <dbReference type="Proteomes" id="UP000287166"/>
    </source>
</evidence>
<proteinExistence type="predicted"/>
<dbReference type="OrthoDB" id="3063780at2759"/>
<keyword evidence="2" id="KW-1185">Reference proteome</keyword>
<dbReference type="EMBL" id="BFAD01000002">
    <property type="protein sequence ID" value="GBE79900.1"/>
    <property type="molecule type" value="Genomic_DNA"/>
</dbReference>
<organism evidence="1 2">
    <name type="scientific">Sparassis crispa</name>
    <dbReference type="NCBI Taxonomy" id="139825"/>
    <lineage>
        <taxon>Eukaryota</taxon>
        <taxon>Fungi</taxon>
        <taxon>Dikarya</taxon>
        <taxon>Basidiomycota</taxon>
        <taxon>Agaricomycotina</taxon>
        <taxon>Agaricomycetes</taxon>
        <taxon>Polyporales</taxon>
        <taxon>Sparassidaceae</taxon>
        <taxon>Sparassis</taxon>
    </lineage>
</organism>
<dbReference type="InParanoid" id="A0A401GCL1"/>
<name>A0A401GCL1_9APHY</name>
<dbReference type="Proteomes" id="UP000287166">
    <property type="component" value="Unassembled WGS sequence"/>
</dbReference>
<comment type="caution">
    <text evidence="1">The sequence shown here is derived from an EMBL/GenBank/DDBJ whole genome shotgun (WGS) entry which is preliminary data.</text>
</comment>
<sequence length="328" mass="37425">MTSQIISDQTSLSEKLQLLQELSYSILDLPSKGAKVRSNSEIRYSRTKSEILILDVIAICLTTGEPGDVVAVAFDRREHLSLVLAKNGPPTLEDELATRNLISAITDPEVAYATDIFYTPLSRCRVNMEKRMNNLHQSISHFGVYSRKGESKSTTKSIEEEFPGSTPVSARELQRYRAILSYNARRSSKNLLNAAQKWRVEKLKRRLAKVCQYYGGVTKLIKRYFPDGHIPYRWVNDYFIGSGEGQFKLCDHYLEAVQRAFGFPLSPQTVDALREQKFPDILSNWALSTHTTRTFTRNFASFFTLARHHLILKEALDHRSGKPLDWMG</sequence>
<dbReference type="AlphaFoldDB" id="A0A401GCL1"/>
<accession>A0A401GCL1</accession>
<gene>
    <name evidence="1" type="ORF">SCP_0211020</name>
</gene>
<reference evidence="1 2" key="1">
    <citation type="journal article" date="2018" name="Sci. Rep.">
        <title>Genome sequence of the cauliflower mushroom Sparassis crispa (Hanabiratake) and its association with beneficial usage.</title>
        <authorList>
            <person name="Kiyama R."/>
            <person name="Furutani Y."/>
            <person name="Kawaguchi K."/>
            <person name="Nakanishi T."/>
        </authorList>
    </citation>
    <scope>NUCLEOTIDE SEQUENCE [LARGE SCALE GENOMIC DNA]</scope>
</reference>
<evidence type="ECO:0000313" key="1">
    <source>
        <dbReference type="EMBL" id="GBE79900.1"/>
    </source>
</evidence>
<protein>
    <submittedName>
        <fullName evidence="1">Uncharacterized protein</fullName>
    </submittedName>
</protein>
<dbReference type="RefSeq" id="XP_027610813.1">
    <property type="nucleotide sequence ID" value="XM_027755012.1"/>
</dbReference>